<sequence length="100" mass="10821">MVEVRRPFIDKTEGAWNWDDPAVISALAQAQAGVLAQIEYLRQHLTPETPAEVQNPIRDYIAATIDVIALDGQRQPAEMANDAADRGVAAAAHANAACER</sequence>
<evidence type="ECO:0000313" key="1">
    <source>
        <dbReference type="EMBL" id="TXI57996.1"/>
    </source>
</evidence>
<accession>A0A5C7Y8M6</accession>
<reference evidence="1 2" key="1">
    <citation type="submission" date="2018-09" db="EMBL/GenBank/DDBJ databases">
        <title>Metagenome Assembled Genomes from an Advanced Water Purification Facility.</title>
        <authorList>
            <person name="Stamps B.W."/>
            <person name="Spear J.R."/>
        </authorList>
    </citation>
    <scope>NUCLEOTIDE SEQUENCE [LARGE SCALE GENOMIC DNA]</scope>
    <source>
        <strain evidence="1">Bin_29_2</strain>
    </source>
</reference>
<name>A0A5C7Y8M6_9MYCO</name>
<comment type="caution">
    <text evidence="1">The sequence shown here is derived from an EMBL/GenBank/DDBJ whole genome shotgun (WGS) entry which is preliminary data.</text>
</comment>
<organism evidence="1 2">
    <name type="scientific">Mycolicibacter arupensis</name>
    <dbReference type="NCBI Taxonomy" id="342002"/>
    <lineage>
        <taxon>Bacteria</taxon>
        <taxon>Bacillati</taxon>
        <taxon>Actinomycetota</taxon>
        <taxon>Actinomycetes</taxon>
        <taxon>Mycobacteriales</taxon>
        <taxon>Mycobacteriaceae</taxon>
        <taxon>Mycolicibacter</taxon>
    </lineage>
</organism>
<dbReference type="AlphaFoldDB" id="A0A5C7Y8M6"/>
<gene>
    <name evidence="1" type="ORF">E6Q54_06900</name>
</gene>
<proteinExistence type="predicted"/>
<dbReference type="EMBL" id="SSGD01000031">
    <property type="protein sequence ID" value="TXI57996.1"/>
    <property type="molecule type" value="Genomic_DNA"/>
</dbReference>
<protein>
    <submittedName>
        <fullName evidence="1">Uncharacterized protein</fullName>
    </submittedName>
</protein>
<dbReference type="Proteomes" id="UP000321797">
    <property type="component" value="Unassembled WGS sequence"/>
</dbReference>
<dbReference type="RefSeq" id="WP_276759619.1">
    <property type="nucleotide sequence ID" value="NZ_SSGD01000031.1"/>
</dbReference>
<evidence type="ECO:0000313" key="2">
    <source>
        <dbReference type="Proteomes" id="UP000321797"/>
    </source>
</evidence>